<proteinExistence type="predicted"/>
<name>A0A6V7JWL3_9HYME</name>
<dbReference type="EMBL" id="CADCXW020000020">
    <property type="protein sequence ID" value="CAD1554609.1"/>
    <property type="molecule type" value="Genomic_DNA"/>
</dbReference>
<gene>
    <name evidence="2" type="ORF">BBRV_LOCUS59773</name>
</gene>
<evidence type="ECO:0000313" key="2">
    <source>
        <dbReference type="EMBL" id="CAD1554609.1"/>
    </source>
</evidence>
<reference evidence="2" key="1">
    <citation type="submission" date="2020-07" db="EMBL/GenBank/DDBJ databases">
        <authorList>
            <person name="Ferguson B K."/>
        </authorList>
    </citation>
    <scope>NUCLEOTIDE SEQUENCE</scope>
    <source>
        <strain evidence="2">L06</strain>
    </source>
</reference>
<organism evidence="2">
    <name type="scientific">Bracon brevicornis</name>
    <dbReference type="NCBI Taxonomy" id="1563983"/>
    <lineage>
        <taxon>Eukaryota</taxon>
        <taxon>Metazoa</taxon>
        <taxon>Ecdysozoa</taxon>
        <taxon>Arthropoda</taxon>
        <taxon>Hexapoda</taxon>
        <taxon>Insecta</taxon>
        <taxon>Pterygota</taxon>
        <taxon>Neoptera</taxon>
        <taxon>Endopterygota</taxon>
        <taxon>Hymenoptera</taxon>
        <taxon>Apocrita</taxon>
        <taxon>Ichneumonoidea</taxon>
        <taxon>Braconidae</taxon>
        <taxon>Braconinae</taxon>
        <taxon>Bracon</taxon>
    </lineage>
</organism>
<sequence length="114" mass="14115">MTSFTFKIFKIYPQSSFSPQQQRITTQNIITHYLLPFKKENPRRDEPESYLHSSVEKNMEEEEGEDWYEREREREEWEEENKLKAKLYSYKKMELFLDALLQRDTPARKREDER</sequence>
<feature type="region of interest" description="Disordered" evidence="1">
    <location>
        <begin position="40"/>
        <end position="66"/>
    </location>
</feature>
<protein>
    <submittedName>
        <fullName evidence="2">Uncharacterized protein</fullName>
    </submittedName>
</protein>
<evidence type="ECO:0000256" key="1">
    <source>
        <dbReference type="SAM" id="MobiDB-lite"/>
    </source>
</evidence>
<feature type="compositionally biased region" description="Basic and acidic residues" evidence="1">
    <location>
        <begin position="40"/>
        <end position="58"/>
    </location>
</feature>
<dbReference type="AlphaFoldDB" id="A0A6V7JWL3"/>
<accession>A0A6V7JWL3</accession>